<dbReference type="EMBL" id="UEGS01000001">
    <property type="protein sequence ID" value="SRX83693.1"/>
    <property type="molecule type" value="Genomic_DNA"/>
</dbReference>
<protein>
    <submittedName>
        <fullName evidence="2">Uncharacterized protein</fullName>
    </submittedName>
</protein>
<organism evidence="2 3">
    <name type="scientific">Mycolicibacterium parafortuitum</name>
    <name type="common">Mycobacterium parafortuitum</name>
    <dbReference type="NCBI Taxonomy" id="39692"/>
    <lineage>
        <taxon>Bacteria</taxon>
        <taxon>Bacillati</taxon>
        <taxon>Actinomycetota</taxon>
        <taxon>Actinomycetes</taxon>
        <taxon>Mycobacteriales</taxon>
        <taxon>Mycobacteriaceae</taxon>
        <taxon>Mycolicibacterium</taxon>
    </lineage>
</organism>
<sequence>MIMSDTRRATLTAKYGTDRPPMDPAMNTTVTAMLAAGAISAKAHGRGNAALFDPVWSPAMWTRANQAMAELRAGLAEGHIRFDTHDHYDTVDLDNPPAEAVFIWAPGSSSVLIACRSQANARTRQVRGPDYFSGMLQFFAMIDDYHSYGSGADAELRCTINVAEGCTAHAEDHGAGTTRLMPVRRGQFVLLFRCCRVCEDVAGLLADTNFQINVLEAQSKLPPGARIDLGSPVPPRVPPDRT</sequence>
<dbReference type="AlphaFoldDB" id="A0A375YRG9"/>
<name>A0A375YRG9_MYCPF</name>
<gene>
    <name evidence="2" type="ORF">MPP7335_05474</name>
</gene>
<evidence type="ECO:0000313" key="2">
    <source>
        <dbReference type="EMBL" id="SRX83693.1"/>
    </source>
</evidence>
<evidence type="ECO:0000256" key="1">
    <source>
        <dbReference type="SAM" id="MobiDB-lite"/>
    </source>
</evidence>
<reference evidence="2 3" key="1">
    <citation type="submission" date="2018-05" db="EMBL/GenBank/DDBJ databases">
        <authorList>
            <consortium name="IHU Genomes"/>
        </authorList>
    </citation>
    <scope>NUCLEOTIDE SEQUENCE [LARGE SCALE GENOMIC DNA]</scope>
    <source>
        <strain evidence="2 3">P7335</strain>
    </source>
</reference>
<proteinExistence type="predicted"/>
<feature type="region of interest" description="Disordered" evidence="1">
    <location>
        <begin position="1"/>
        <end position="23"/>
    </location>
</feature>
<evidence type="ECO:0000313" key="3">
    <source>
        <dbReference type="Proteomes" id="UP000252008"/>
    </source>
</evidence>
<keyword evidence="3" id="KW-1185">Reference proteome</keyword>
<accession>A0A375YRG9</accession>
<dbReference type="Proteomes" id="UP000252008">
    <property type="component" value="Unassembled WGS sequence"/>
</dbReference>